<feature type="domain" description="Glycosyltransferase 2-like" evidence="1">
    <location>
        <begin position="7"/>
        <end position="176"/>
    </location>
</feature>
<reference evidence="2 3" key="1">
    <citation type="journal article" date="2016" name="Nat. Commun.">
        <title>Thousands of microbial genomes shed light on interconnected biogeochemical processes in an aquifer system.</title>
        <authorList>
            <person name="Anantharaman K."/>
            <person name="Brown C.T."/>
            <person name="Hug L.A."/>
            <person name="Sharon I."/>
            <person name="Castelle C.J."/>
            <person name="Probst A.J."/>
            <person name="Thomas B.C."/>
            <person name="Singh A."/>
            <person name="Wilkins M.J."/>
            <person name="Karaoz U."/>
            <person name="Brodie E.L."/>
            <person name="Williams K.H."/>
            <person name="Hubbard S.S."/>
            <person name="Banfield J.F."/>
        </authorList>
    </citation>
    <scope>NUCLEOTIDE SEQUENCE [LARGE SCALE GENOMIC DNA]</scope>
</reference>
<dbReference type="PANTHER" id="PTHR48090:SF7">
    <property type="entry name" value="RFBJ PROTEIN"/>
    <property type="match status" value="1"/>
</dbReference>
<protein>
    <recommendedName>
        <fullName evidence="1">Glycosyltransferase 2-like domain-containing protein</fullName>
    </recommendedName>
</protein>
<dbReference type="PANTHER" id="PTHR48090">
    <property type="entry name" value="UNDECAPRENYL-PHOSPHATE 4-DEOXY-4-FORMAMIDO-L-ARABINOSE TRANSFERASE-RELATED"/>
    <property type="match status" value="1"/>
</dbReference>
<dbReference type="InterPro" id="IPR029044">
    <property type="entry name" value="Nucleotide-diphossugar_trans"/>
</dbReference>
<dbReference type="InterPro" id="IPR001173">
    <property type="entry name" value="Glyco_trans_2-like"/>
</dbReference>
<gene>
    <name evidence="2" type="ORF">A2519_00500</name>
</gene>
<dbReference type="AlphaFoldDB" id="A0A1F7F0D3"/>
<organism evidence="2 3">
    <name type="scientific">Candidatus Raymondbacteria bacterium RIFOXYD12_FULL_49_13</name>
    <dbReference type="NCBI Taxonomy" id="1817890"/>
    <lineage>
        <taxon>Bacteria</taxon>
        <taxon>Raymondiibacteriota</taxon>
    </lineage>
</organism>
<accession>A0A1F7F0D3</accession>
<dbReference type="Gene3D" id="3.90.550.10">
    <property type="entry name" value="Spore Coat Polysaccharide Biosynthesis Protein SpsA, Chain A"/>
    <property type="match status" value="1"/>
</dbReference>
<comment type="caution">
    <text evidence="2">The sequence shown here is derived from an EMBL/GenBank/DDBJ whole genome shotgun (WGS) entry which is preliminary data.</text>
</comment>
<dbReference type="EMBL" id="MFYX01000157">
    <property type="protein sequence ID" value="OGJ99965.1"/>
    <property type="molecule type" value="Genomic_DNA"/>
</dbReference>
<sequence>MNQTIFVVLPAYNEGACIAELCSNIAKTLANRAYSYRIIIVDDGSADTTPAVAQSLSRDMPVTVFTHAHNMGLGATLRDGIVRTMELSASNDMIVTMDADNTHPPEIIPGMAAKIAEGNDVVIASRFQKGARVHGVPFLRRLFSDTVALIFRLLLPIPGIRDYTCGFRAYKATALQKAMDKWQERLFTEKGFQCMADLLLKMRGLDLRFAEVPFALRYDRKQGQTKMKVLKTIVMTLVLIWKHRLSLSSPAKAD</sequence>
<dbReference type="SUPFAM" id="SSF53448">
    <property type="entry name" value="Nucleotide-diphospho-sugar transferases"/>
    <property type="match status" value="1"/>
</dbReference>
<evidence type="ECO:0000259" key="1">
    <source>
        <dbReference type="Pfam" id="PF00535"/>
    </source>
</evidence>
<evidence type="ECO:0000313" key="3">
    <source>
        <dbReference type="Proteomes" id="UP000179243"/>
    </source>
</evidence>
<dbReference type="InterPro" id="IPR050256">
    <property type="entry name" value="Glycosyltransferase_2"/>
</dbReference>
<dbReference type="Proteomes" id="UP000179243">
    <property type="component" value="Unassembled WGS sequence"/>
</dbReference>
<dbReference type="Pfam" id="PF00535">
    <property type="entry name" value="Glycos_transf_2"/>
    <property type="match status" value="1"/>
</dbReference>
<proteinExistence type="predicted"/>
<name>A0A1F7F0D3_UNCRA</name>
<evidence type="ECO:0000313" key="2">
    <source>
        <dbReference type="EMBL" id="OGJ99965.1"/>
    </source>
</evidence>